<reference evidence="2 3" key="1">
    <citation type="submission" date="2020-08" db="EMBL/GenBank/DDBJ databases">
        <title>Genomic Encyclopedia of Type Strains, Phase IV (KMG-IV): sequencing the most valuable type-strain genomes for metagenomic binning, comparative biology and taxonomic classification.</title>
        <authorList>
            <person name="Goeker M."/>
        </authorList>
    </citation>
    <scope>NUCLEOTIDE SEQUENCE [LARGE SCALE GENOMIC DNA]</scope>
    <source>
        <strain evidence="2 3">DSM 103377</strain>
    </source>
</reference>
<name>A0A840WZT0_9RHOB</name>
<feature type="transmembrane region" description="Helical" evidence="1">
    <location>
        <begin position="72"/>
        <end position="90"/>
    </location>
</feature>
<sequence length="137" mass="14615">MTLAVLFGIVLVVFVLCDLIWLSNVTTPAFKKEVGSILRQTPDAASAIAFYLMYAAGIVAFAAYPALQSESLVEAAIRGAAIGFFAYMTYELTNMATIEGWKWHMVFSDTAWGVFLTAVAAMVGVLGAMTLGFGPGD</sequence>
<keyword evidence="3" id="KW-1185">Reference proteome</keyword>
<feature type="transmembrane region" description="Helical" evidence="1">
    <location>
        <begin position="6"/>
        <end position="23"/>
    </location>
</feature>
<evidence type="ECO:0000313" key="2">
    <source>
        <dbReference type="EMBL" id="MBB5516660.1"/>
    </source>
</evidence>
<accession>A0A840WZT0</accession>
<comment type="caution">
    <text evidence="2">The sequence shown here is derived from an EMBL/GenBank/DDBJ whole genome shotgun (WGS) entry which is preliminary data.</text>
</comment>
<dbReference type="EMBL" id="JACIJS010000008">
    <property type="protein sequence ID" value="MBB5516660.1"/>
    <property type="molecule type" value="Genomic_DNA"/>
</dbReference>
<evidence type="ECO:0000313" key="3">
    <source>
        <dbReference type="Proteomes" id="UP000553766"/>
    </source>
</evidence>
<keyword evidence="1" id="KW-0812">Transmembrane</keyword>
<dbReference type="AlphaFoldDB" id="A0A840WZT0"/>
<dbReference type="InterPro" id="IPR018687">
    <property type="entry name" value="DUF2177_membr"/>
</dbReference>
<keyword evidence="1" id="KW-0472">Membrane</keyword>
<feature type="transmembrane region" description="Helical" evidence="1">
    <location>
        <begin position="44"/>
        <end position="66"/>
    </location>
</feature>
<gene>
    <name evidence="2" type="ORF">FHS89_002700</name>
</gene>
<dbReference type="RefSeq" id="WP_184012494.1">
    <property type="nucleotide sequence ID" value="NZ_JACIJS010000008.1"/>
</dbReference>
<organism evidence="2 3">
    <name type="scientific">Rubricella aquisinus</name>
    <dbReference type="NCBI Taxonomy" id="2028108"/>
    <lineage>
        <taxon>Bacteria</taxon>
        <taxon>Pseudomonadati</taxon>
        <taxon>Pseudomonadota</taxon>
        <taxon>Alphaproteobacteria</taxon>
        <taxon>Rhodobacterales</taxon>
        <taxon>Paracoccaceae</taxon>
        <taxon>Rubricella</taxon>
    </lineage>
</organism>
<dbReference type="Pfam" id="PF09945">
    <property type="entry name" value="DUF2177"/>
    <property type="match status" value="1"/>
</dbReference>
<evidence type="ECO:0000256" key="1">
    <source>
        <dbReference type="SAM" id="Phobius"/>
    </source>
</evidence>
<keyword evidence="1" id="KW-1133">Transmembrane helix</keyword>
<dbReference type="Proteomes" id="UP000553766">
    <property type="component" value="Unassembled WGS sequence"/>
</dbReference>
<protein>
    <submittedName>
        <fullName evidence="2">Putative membrane protein</fullName>
    </submittedName>
</protein>
<proteinExistence type="predicted"/>
<feature type="transmembrane region" description="Helical" evidence="1">
    <location>
        <begin position="111"/>
        <end position="133"/>
    </location>
</feature>